<dbReference type="Proteomes" id="UP000266258">
    <property type="component" value="Unassembled WGS sequence"/>
</dbReference>
<accession>A0A3A1Y5E1</accession>
<organism evidence="3 4">
    <name type="scientific">Psittacicella melopsittaci</name>
    <dbReference type="NCBI Taxonomy" id="2028576"/>
    <lineage>
        <taxon>Bacteria</taxon>
        <taxon>Pseudomonadati</taxon>
        <taxon>Pseudomonadota</taxon>
        <taxon>Gammaproteobacteria</taxon>
        <taxon>Pasteurellales</taxon>
        <taxon>Psittacicellaceae</taxon>
        <taxon>Psittacicella</taxon>
    </lineage>
</organism>
<dbReference type="Gene3D" id="3.40.50.150">
    <property type="entry name" value="Vaccinia Virus protein VP39"/>
    <property type="match status" value="1"/>
</dbReference>
<dbReference type="InterPro" id="IPR027555">
    <property type="entry name" value="Mo5U34_MeTrfas-like"/>
</dbReference>
<evidence type="ECO:0000313" key="4">
    <source>
        <dbReference type="Proteomes" id="UP000266258"/>
    </source>
</evidence>
<evidence type="ECO:0000256" key="2">
    <source>
        <dbReference type="ARBA" id="ARBA00022694"/>
    </source>
</evidence>
<dbReference type="NCBIfam" id="NF011650">
    <property type="entry name" value="PRK15068.1"/>
    <property type="match status" value="1"/>
</dbReference>
<dbReference type="NCBIfam" id="TIGR00452">
    <property type="entry name" value="tRNA 5-methoxyuridine(34)/uridine 5-oxyacetic acid(34) synthase CmoB"/>
    <property type="match status" value="1"/>
</dbReference>
<keyword evidence="4" id="KW-1185">Reference proteome</keyword>
<protein>
    <submittedName>
        <fullName evidence="3">tRNA 5-methoxyuridine(34)/uridine 5-oxyacetic acid(34) synthase CmoB</fullName>
    </submittedName>
</protein>
<dbReference type="CDD" id="cd02440">
    <property type="entry name" value="AdoMet_MTases"/>
    <property type="match status" value="1"/>
</dbReference>
<dbReference type="InterPro" id="IPR029063">
    <property type="entry name" value="SAM-dependent_MTases_sf"/>
</dbReference>
<evidence type="ECO:0000256" key="1">
    <source>
        <dbReference type="ARBA" id="ARBA00022679"/>
    </source>
</evidence>
<dbReference type="GO" id="GO:0016765">
    <property type="term" value="F:transferase activity, transferring alkyl or aryl (other than methyl) groups"/>
    <property type="evidence" value="ECO:0007669"/>
    <property type="project" value="InterPro"/>
</dbReference>
<reference evidence="3 4" key="1">
    <citation type="submission" date="2017-08" db="EMBL/GenBank/DDBJ databases">
        <title>Reclassification of Bisgaard taxon 37 and 44.</title>
        <authorList>
            <person name="Christensen H."/>
        </authorList>
    </citation>
    <scope>NUCLEOTIDE SEQUENCE [LARGE SCALE GENOMIC DNA]</scope>
    <source>
        <strain evidence="3 4">B96_4</strain>
    </source>
</reference>
<dbReference type="OrthoDB" id="9773188at2"/>
<gene>
    <name evidence="3" type="ORF">CJP74_01840</name>
</gene>
<dbReference type="AlphaFoldDB" id="A0A3A1Y5E1"/>
<dbReference type="RefSeq" id="WP_119496577.1">
    <property type="nucleotide sequence ID" value="NZ_NRJH01000014.1"/>
</dbReference>
<dbReference type="InterPro" id="IPR010017">
    <property type="entry name" value="CmoB"/>
</dbReference>
<comment type="caution">
    <text evidence="3">The sequence shown here is derived from an EMBL/GenBank/DDBJ whole genome shotgun (WGS) entry which is preliminary data.</text>
</comment>
<proteinExistence type="predicted"/>
<dbReference type="SUPFAM" id="SSF53335">
    <property type="entry name" value="S-adenosyl-L-methionine-dependent methyltransferases"/>
    <property type="match status" value="1"/>
</dbReference>
<keyword evidence="1" id="KW-0808">Transferase</keyword>
<sequence length="397" mass="44996">MFTNPEDQSILACILHRPELNDWLPALSAAMQEADATLLARAKTKSSREVAFINNLRKLAALENFLAEFKQQALSQKEQLRAFWQENPALAPEEVSAELEALVNLEQIPSFLSTQAGDKLELHPLWAEYFKQYPNELWHKILRLRDTLVQDLIPWRKGPFNLLGQEIDAEWDCGKKWARIQALGLDQQLAGKNVLDVGCGNGYYLWQMLKGKHQPKFVLGVEPFEGFTAQFLLTKVIYTALASDPSQVPYMLTLPLAKVPVYNKFDVVFNMGVLYHRKDPVIFLEDLAKFLTPNGTLVLETIVIDGDAQTCLIPGAKYCGMTNVYFIPSLATLEKWLEMAGFKEYEVKDLSVTTSEEQRSTPLSSPLSLQDFLDPHNPDLTIEGYPRPQRVIIVAKR</sequence>
<name>A0A3A1Y5E1_9GAMM</name>
<dbReference type="Pfam" id="PF08003">
    <property type="entry name" value="Methyltransf_9"/>
    <property type="match status" value="1"/>
</dbReference>
<evidence type="ECO:0000313" key="3">
    <source>
        <dbReference type="EMBL" id="RIY33492.1"/>
    </source>
</evidence>
<dbReference type="GO" id="GO:0002098">
    <property type="term" value="P:tRNA wobble uridine modification"/>
    <property type="evidence" value="ECO:0007669"/>
    <property type="project" value="InterPro"/>
</dbReference>
<keyword evidence="2" id="KW-0819">tRNA processing</keyword>
<dbReference type="EMBL" id="NRJH01000014">
    <property type="protein sequence ID" value="RIY33492.1"/>
    <property type="molecule type" value="Genomic_DNA"/>
</dbReference>